<protein>
    <submittedName>
        <fullName evidence="2">Metal-dependent hydrolase</fullName>
    </submittedName>
</protein>
<feature type="transmembrane region" description="Helical" evidence="1">
    <location>
        <begin position="152"/>
        <end position="172"/>
    </location>
</feature>
<sequence length="343" mass="37936">MDSITQAALGATVAGAIAGKRCNGKVLLAGALLGTLPDLDVFIDYGDDISNTVKHRGFSHSLLILLPFSLILAGLVQRLKPLADWSFARLWLLVAACLITHPLLDTFTSYGTQLLWPIAGYFSLSSIFIIDPLYTLPLLIALGIGMVRKASLARYCVIALCISSVYLSWSLAAKVYVEQRALASLNALGIADDTVFITPTPFNTLLWRIVVIDGDRYWEGLASVLDNKPQIEFIAQQRGHWPFENEPQLLQALATFTHGFIRFEQQAEQLLVTDLRLGMYGNLAFKFVFAERNNQGQWQSVVPYRLERGEIKGDLTKLKDRALGDQQINPSLGLCPSPCQLEP</sequence>
<reference evidence="2" key="2">
    <citation type="submission" date="2022-11" db="EMBL/GenBank/DDBJ databases">
        <title>Prophages regulate Shewanella fidelis motility and biofilm formation: implications for gut colonization dynamics in Ciona robusta.</title>
        <authorList>
            <person name="Natarajan O."/>
            <person name="Gibboney S.L."/>
            <person name="Young M.N."/>
            <person name="Lim S.J."/>
            <person name="Pluta N."/>
            <person name="Atkinson C.G.F."/>
            <person name="Leigh B.A."/>
            <person name="Liberti A."/>
            <person name="Kees E."/>
            <person name="Breitbart M."/>
            <person name="Gralnick J."/>
            <person name="Dishaw L.J."/>
        </authorList>
    </citation>
    <scope>NUCLEOTIDE SEQUENCE</scope>
    <source>
        <strain evidence="2">3313</strain>
    </source>
</reference>
<comment type="caution">
    <text evidence="2">The sequence shown here is derived from an EMBL/GenBank/DDBJ whole genome shotgun (WGS) entry which is preliminary data.</text>
</comment>
<accession>A0AAW8NH55</accession>
<keyword evidence="5" id="KW-1185">Reference proteome</keyword>
<reference evidence="3 5" key="1">
    <citation type="journal article" date="2022" name="bioRxiv">
        <title>Prophages regulate Shewanella fidelis 3313 motility and biofilm formation: implications for gut colonization dynamics in Ciona robusta.</title>
        <authorList>
            <person name="Natarajan O."/>
            <person name="Gibboney S.L."/>
            <person name="Young M.N."/>
            <person name="Lim S.J."/>
            <person name="Pluta N."/>
            <person name="Atkinson C.G."/>
            <person name="Leigh B.A."/>
            <person name="Liberti A."/>
            <person name="Kees E.D."/>
            <person name="Breitbart M."/>
            <person name="Gralnick J.A."/>
            <person name="Dishaw L.J."/>
        </authorList>
    </citation>
    <scope>NUCLEOTIDE SEQUENCE [LARGE SCALE GENOMIC DNA]</scope>
    <source>
        <strain evidence="3 5">JG4066</strain>
    </source>
</reference>
<keyword evidence="2" id="KW-0378">Hydrolase</keyword>
<feature type="transmembrane region" description="Helical" evidence="1">
    <location>
        <begin position="116"/>
        <end position="140"/>
    </location>
</feature>
<feature type="transmembrane region" description="Helical" evidence="1">
    <location>
        <begin position="87"/>
        <end position="104"/>
    </location>
</feature>
<keyword evidence="1" id="KW-0472">Membrane</keyword>
<evidence type="ECO:0000313" key="4">
    <source>
        <dbReference type="Proteomes" id="UP001259340"/>
    </source>
</evidence>
<proteinExistence type="predicted"/>
<evidence type="ECO:0000313" key="2">
    <source>
        <dbReference type="EMBL" id="MDR8522683.1"/>
    </source>
</evidence>
<dbReference type="InterPro" id="IPR007404">
    <property type="entry name" value="YdjM-like"/>
</dbReference>
<dbReference type="Proteomes" id="UP001259340">
    <property type="component" value="Unassembled WGS sequence"/>
</dbReference>
<dbReference type="GO" id="GO:0016787">
    <property type="term" value="F:hydrolase activity"/>
    <property type="evidence" value="ECO:0007669"/>
    <property type="project" value="UniProtKB-KW"/>
</dbReference>
<dbReference type="EMBL" id="JAPMLD010000004">
    <property type="protein sequence ID" value="MDW4824762.1"/>
    <property type="molecule type" value="Genomic_DNA"/>
</dbReference>
<dbReference type="PANTHER" id="PTHR40031:SF1">
    <property type="entry name" value="MEMBRANE-BOUND METAL-DEPENDENT HYDROLASE"/>
    <property type="match status" value="1"/>
</dbReference>
<dbReference type="Proteomes" id="UP001271263">
    <property type="component" value="Unassembled WGS sequence"/>
</dbReference>
<dbReference type="InterPro" id="IPR053170">
    <property type="entry name" value="Transcription_regulator"/>
</dbReference>
<dbReference type="AlphaFoldDB" id="A0AAW8NH55"/>
<dbReference type="PANTHER" id="PTHR40031">
    <property type="entry name" value="HYPOTHETICAL MEMBRANE SPANNING PROTEIN"/>
    <property type="match status" value="1"/>
</dbReference>
<dbReference type="RefSeq" id="WP_310653962.1">
    <property type="nucleotide sequence ID" value="NZ_JAPMLA010000005.1"/>
</dbReference>
<keyword evidence="1" id="KW-1133">Transmembrane helix</keyword>
<evidence type="ECO:0000313" key="5">
    <source>
        <dbReference type="Proteomes" id="UP001271263"/>
    </source>
</evidence>
<dbReference type="Pfam" id="PF04307">
    <property type="entry name" value="YdjM"/>
    <property type="match status" value="1"/>
</dbReference>
<evidence type="ECO:0000313" key="3">
    <source>
        <dbReference type="EMBL" id="MDW4824762.1"/>
    </source>
</evidence>
<gene>
    <name evidence="2" type="ORF">OS133_03085</name>
    <name evidence="3" type="ORF">OS134_11895</name>
</gene>
<dbReference type="EMBL" id="JAPMLE010000001">
    <property type="protein sequence ID" value="MDR8522683.1"/>
    <property type="molecule type" value="Genomic_DNA"/>
</dbReference>
<name>A0AAW8NH55_9GAMM</name>
<keyword evidence="1" id="KW-0812">Transmembrane</keyword>
<feature type="transmembrane region" description="Helical" evidence="1">
    <location>
        <begin position="57"/>
        <end position="75"/>
    </location>
</feature>
<evidence type="ECO:0000256" key="1">
    <source>
        <dbReference type="SAM" id="Phobius"/>
    </source>
</evidence>
<organism evidence="2 4">
    <name type="scientific">Shewanella fidelis</name>
    <dbReference type="NCBI Taxonomy" id="173509"/>
    <lineage>
        <taxon>Bacteria</taxon>
        <taxon>Pseudomonadati</taxon>
        <taxon>Pseudomonadota</taxon>
        <taxon>Gammaproteobacteria</taxon>
        <taxon>Alteromonadales</taxon>
        <taxon>Shewanellaceae</taxon>
        <taxon>Shewanella</taxon>
    </lineage>
</organism>